<keyword evidence="9" id="KW-0106">Calcium</keyword>
<evidence type="ECO:0000256" key="8">
    <source>
        <dbReference type="PIRSR" id="PIRSR603469-2"/>
    </source>
</evidence>
<evidence type="ECO:0000256" key="7">
    <source>
        <dbReference type="PIRSR" id="PIRSR603469-1"/>
    </source>
</evidence>
<keyword evidence="12" id="KW-0732">Signal</keyword>
<reference evidence="13 14" key="1">
    <citation type="submission" date="2020-08" db="EMBL/GenBank/DDBJ databases">
        <title>Genomic Encyclopedia of Type Strains, Phase III (KMG-III): the genomes of soil and plant-associated and newly described type strains.</title>
        <authorList>
            <person name="Whitman W."/>
        </authorList>
    </citation>
    <scope>NUCLEOTIDE SEQUENCE [LARGE SCALE GENOMIC DNA]</scope>
    <source>
        <strain evidence="13 14">CECT 4462</strain>
    </source>
</reference>
<dbReference type="AlphaFoldDB" id="A0A839T5N5"/>
<feature type="binding site" evidence="9">
    <location>
        <position position="366"/>
    </location>
    <ligand>
        <name>Ca(2+)</name>
        <dbReference type="ChEBI" id="CHEBI:29108"/>
        <label>1</label>
    </ligand>
</feature>
<evidence type="ECO:0000256" key="5">
    <source>
        <dbReference type="ARBA" id="ARBA00044516"/>
    </source>
</evidence>
<dbReference type="Proteomes" id="UP000549250">
    <property type="component" value="Unassembled WGS sequence"/>
</dbReference>
<accession>A0A839T5N5</accession>
<dbReference type="Gene3D" id="2.115.10.20">
    <property type="entry name" value="Glycosyl hydrolase domain, family 43"/>
    <property type="match status" value="1"/>
</dbReference>
<dbReference type="InterPro" id="IPR023296">
    <property type="entry name" value="Glyco_hydro_beta-prop_sf"/>
</dbReference>
<protein>
    <recommendedName>
        <fullName evidence="5">levansucrase</fullName>
        <ecNumber evidence="5">2.4.1.10</ecNumber>
    </recommendedName>
    <alternativeName>
        <fullName evidence="6">Sucrose 6-fructosyltransferase</fullName>
    </alternativeName>
</protein>
<comment type="catalytic activity">
    <reaction evidence="4">
        <text>[6)-beta-D-fructofuranosyl-(2-&gt;](n) alpha-D-glucopyranoside + sucrose = [6)-beta-D-fructofuranosyl-(2-&gt;](n+1) alpha-D-glucopyranoside + D-glucose</text>
        <dbReference type="Rhea" id="RHEA:13653"/>
        <dbReference type="Rhea" id="RHEA-COMP:13093"/>
        <dbReference type="Rhea" id="RHEA-COMP:13094"/>
        <dbReference type="ChEBI" id="CHEBI:4167"/>
        <dbReference type="ChEBI" id="CHEBI:17992"/>
        <dbReference type="ChEBI" id="CHEBI:134464"/>
        <dbReference type="EC" id="2.4.1.10"/>
    </reaction>
</comment>
<evidence type="ECO:0000313" key="13">
    <source>
        <dbReference type="EMBL" id="MBB3103255.1"/>
    </source>
</evidence>
<keyword evidence="13" id="KW-0808">Transferase</keyword>
<dbReference type="GO" id="GO:0009758">
    <property type="term" value="P:carbohydrate utilization"/>
    <property type="evidence" value="ECO:0007669"/>
    <property type="project" value="InterPro"/>
</dbReference>
<comment type="similarity">
    <text evidence="1 11">Belongs to the glycosyl hydrolase 68 family.</text>
</comment>
<dbReference type="InterPro" id="IPR003469">
    <property type="entry name" value="Glyco_hydro_68"/>
</dbReference>
<dbReference type="EMBL" id="JACHXI010000006">
    <property type="protein sequence ID" value="MBB3103255.1"/>
    <property type="molecule type" value="Genomic_DNA"/>
</dbReference>
<feature type="site" description="Transition state stabilizer" evidence="10">
    <location>
        <position position="277"/>
    </location>
</feature>
<feature type="active site" description="Proton donor/acceptor" evidence="7">
    <location>
        <position position="369"/>
    </location>
</feature>
<evidence type="ECO:0000256" key="4">
    <source>
        <dbReference type="ARBA" id="ARBA00044462"/>
    </source>
</evidence>
<evidence type="ECO:0000256" key="3">
    <source>
        <dbReference type="ARBA" id="ARBA00023277"/>
    </source>
</evidence>
<feature type="binding site" evidence="8">
    <location>
        <position position="194"/>
    </location>
    <ligand>
        <name>substrate</name>
    </ligand>
</feature>
<evidence type="ECO:0000256" key="2">
    <source>
        <dbReference type="ARBA" id="ARBA00022676"/>
    </source>
</evidence>
<dbReference type="RefSeq" id="WP_183166198.1">
    <property type="nucleotide sequence ID" value="NZ_JACHXI010000006.1"/>
</dbReference>
<evidence type="ECO:0000256" key="1">
    <source>
        <dbReference type="ARBA" id="ARBA00006775"/>
    </source>
</evidence>
<name>A0A839T5N5_AZOMA</name>
<dbReference type="GO" id="GO:0046872">
    <property type="term" value="F:metal ion binding"/>
    <property type="evidence" value="ECO:0007669"/>
    <property type="project" value="UniProtKB-KW"/>
</dbReference>
<keyword evidence="14" id="KW-1185">Reference proteome</keyword>
<keyword evidence="2 13" id="KW-0328">Glycosyltransferase</keyword>
<dbReference type="EC" id="2.4.1.10" evidence="5"/>
<evidence type="ECO:0000256" key="12">
    <source>
        <dbReference type="SAM" id="SignalP"/>
    </source>
</evidence>
<evidence type="ECO:0000256" key="6">
    <source>
        <dbReference type="ARBA" id="ARBA00044568"/>
    </source>
</evidence>
<dbReference type="Pfam" id="PF02435">
    <property type="entry name" value="Glyco_hydro_68"/>
    <property type="match status" value="1"/>
</dbReference>
<comment type="caution">
    <text evidence="13">The sequence shown here is derived from an EMBL/GenBank/DDBJ whole genome shotgun (WGS) entry which is preliminary data.</text>
</comment>
<keyword evidence="9" id="KW-0479">Metal-binding</keyword>
<feature type="signal peptide" evidence="12">
    <location>
        <begin position="1"/>
        <end position="30"/>
    </location>
</feature>
<proteinExistence type="inferred from homology"/>
<gene>
    <name evidence="13" type="ORF">FHR87_001650</name>
</gene>
<evidence type="ECO:0000256" key="9">
    <source>
        <dbReference type="PIRSR" id="PIRSR603469-3"/>
    </source>
</evidence>
<feature type="binding site" evidence="8">
    <location>
        <position position="105"/>
    </location>
    <ligand>
        <name>substrate</name>
    </ligand>
</feature>
<evidence type="ECO:0000256" key="10">
    <source>
        <dbReference type="PIRSR" id="PIRSR603469-4"/>
    </source>
</evidence>
<feature type="binding site" evidence="8">
    <location>
        <begin position="367"/>
        <end position="369"/>
    </location>
    <ligand>
        <name>substrate</name>
    </ligand>
</feature>
<evidence type="ECO:0000256" key="11">
    <source>
        <dbReference type="RuleBase" id="RU361220"/>
    </source>
</evidence>
<keyword evidence="3" id="KW-0119">Carbohydrate metabolism</keyword>
<dbReference type="GO" id="GO:0050053">
    <property type="term" value="F:levansucrase activity"/>
    <property type="evidence" value="ECO:0007669"/>
    <property type="project" value="UniProtKB-EC"/>
</dbReference>
<feature type="active site" description="Nucleophile" evidence="7">
    <location>
        <position position="106"/>
    </location>
</feature>
<evidence type="ECO:0000313" key="14">
    <source>
        <dbReference type="Proteomes" id="UP000549250"/>
    </source>
</evidence>
<organism evidence="13 14">
    <name type="scientific">Azomonas macrocytogenes</name>
    <name type="common">Azotobacter macrocytogenes</name>
    <dbReference type="NCBI Taxonomy" id="69962"/>
    <lineage>
        <taxon>Bacteria</taxon>
        <taxon>Pseudomonadati</taxon>
        <taxon>Pseudomonadota</taxon>
        <taxon>Gammaproteobacteria</taxon>
        <taxon>Pseudomonadales</taxon>
        <taxon>Pseudomonadaceae</taxon>
        <taxon>Azomonas</taxon>
    </lineage>
</organism>
<dbReference type="CDD" id="cd08997">
    <property type="entry name" value="GH68"/>
    <property type="match status" value="1"/>
</dbReference>
<feature type="chain" id="PRO_5032610889" description="levansucrase" evidence="12">
    <location>
        <begin position="31"/>
        <end position="541"/>
    </location>
</feature>
<sequence length="541" mass="59604">MLIINQRIRRSFVSGIAATTLFSSATAAVAVPYLQPGPEPAVHTQKAFAPQDTFTAKWTRADARQIKRMSDPGAGSRQSSMPAEYTMPNVPQDFPDMSNEQVWVWDTWPLTDANANQYSVNGQEIIFSLVADRNLGFDDRHVFAKIGYFYRPAGIPANLRPTNGGWTYGGLVFDEGVTGKIFKDQSYSHQTQWSGSARIFPGGEIKLFFTDVAFYRDAEGKDIKPYDPQIALSVGMVHANKKKGVWFTGFKNVIPLLSADGTYYQTGEQNPYFNFRDPFTFEDPAHPGETFMVFEGNSAMPRESAVCTAKDLGYQAGDPYAETVEQVNASGATYQIGNIGLARAKNKDLTKWEFLPPILSANCVTDQTERPQIYMKDGKYYLFTISHRGTYAAGLDGPEGVYGFVGNGIRSDYQPMNQGSGLVLGNPTNLNFNAGFPYAPDYNQPLGHFQAYSHYVMPGGLVQSFIDTIGTEGNFRRGGTLAPTVKIDIEGASSAVDHSYGSNGNGLGGWADIPANRNVNPVEQIKQQIKLLLEQLIKRLH</sequence>
<feature type="binding site" evidence="8">
    <location>
        <begin position="276"/>
        <end position="277"/>
    </location>
    <ligand>
        <name>substrate</name>
    </ligand>
</feature>
<dbReference type="SUPFAM" id="SSF75005">
    <property type="entry name" value="Arabinanase/levansucrase/invertase"/>
    <property type="match status" value="1"/>
</dbReference>
<comment type="cofactor">
    <cofactor evidence="9">
        <name>Ca(2+)</name>
        <dbReference type="ChEBI" id="CHEBI:29108"/>
    </cofactor>
</comment>